<dbReference type="InterPro" id="IPR023271">
    <property type="entry name" value="Aquaporin-like"/>
</dbReference>
<dbReference type="InterPro" id="IPR000425">
    <property type="entry name" value="MIP"/>
</dbReference>
<dbReference type="Pfam" id="PF00230">
    <property type="entry name" value="MIP"/>
    <property type="match status" value="1"/>
</dbReference>
<reference evidence="9" key="1">
    <citation type="submission" date="2019-12" db="EMBL/GenBank/DDBJ databases">
        <title>Genome sequencing and annotation of Brassica cretica.</title>
        <authorList>
            <person name="Studholme D.J."/>
            <person name="Sarris P.F."/>
        </authorList>
    </citation>
    <scope>NUCLEOTIDE SEQUENCE</scope>
    <source>
        <strain evidence="9">PFS-001/15</strain>
        <tissue evidence="9">Leaf</tissue>
    </source>
</reference>
<comment type="caution">
    <text evidence="9">The sequence shown here is derived from an EMBL/GenBank/DDBJ whole genome shotgun (WGS) entry which is preliminary data.</text>
</comment>
<organism evidence="9 10">
    <name type="scientific">Brassica cretica</name>
    <name type="common">Mustard</name>
    <dbReference type="NCBI Taxonomy" id="69181"/>
    <lineage>
        <taxon>Eukaryota</taxon>
        <taxon>Viridiplantae</taxon>
        <taxon>Streptophyta</taxon>
        <taxon>Embryophyta</taxon>
        <taxon>Tracheophyta</taxon>
        <taxon>Spermatophyta</taxon>
        <taxon>Magnoliopsida</taxon>
        <taxon>eudicotyledons</taxon>
        <taxon>Gunneridae</taxon>
        <taxon>Pentapetalae</taxon>
        <taxon>rosids</taxon>
        <taxon>malvids</taxon>
        <taxon>Brassicales</taxon>
        <taxon>Brassicaceae</taxon>
        <taxon>Brassiceae</taxon>
        <taxon>Brassica</taxon>
    </lineage>
</organism>
<feature type="transmembrane region" description="Helical" evidence="8">
    <location>
        <begin position="169"/>
        <end position="190"/>
    </location>
</feature>
<evidence type="ECO:0000256" key="1">
    <source>
        <dbReference type="ARBA" id="ARBA00004141"/>
    </source>
</evidence>
<comment type="similarity">
    <text evidence="6">Belongs to the MIP/aquaporin (TC 1.A.8) family.</text>
</comment>
<dbReference type="EMBL" id="QGKW02000717">
    <property type="protein sequence ID" value="KAF2599081.1"/>
    <property type="molecule type" value="Genomic_DNA"/>
</dbReference>
<dbReference type="AlphaFoldDB" id="A0A8S9KZB9"/>
<dbReference type="PROSITE" id="PS00221">
    <property type="entry name" value="MIP"/>
    <property type="match status" value="1"/>
</dbReference>
<keyword evidence="3 6" id="KW-0812">Transmembrane</keyword>
<keyword evidence="4 8" id="KW-1133">Transmembrane helix</keyword>
<dbReference type="PRINTS" id="PR00783">
    <property type="entry name" value="MINTRINSICP"/>
</dbReference>
<keyword evidence="2 6" id="KW-0813">Transport</keyword>
<evidence type="ECO:0000313" key="9">
    <source>
        <dbReference type="EMBL" id="KAF2599081.1"/>
    </source>
</evidence>
<sequence length="207" mass="21990">MDHEEIPSMPSTPATTPGTPGAPLFGGFDGKRSGHNGRYTPKSLLKSCKCFSVDNEWALEDGRLPPVSCALPPPNVSLYRKLGAEFVGTLILIFAGTATAIVNQKTDGAVTLIGCAASAGLAVMIVILSTGHISGAHLNPAVTISFAALKHFPWKHVSPAIAANNYRAIWVYLTAPILGALIGAGTYTVVKLPEEDEEHKEKRSFRR</sequence>
<feature type="transmembrane region" description="Helical" evidence="8">
    <location>
        <begin position="109"/>
        <end position="128"/>
    </location>
</feature>
<dbReference type="Gene3D" id="1.20.1080.10">
    <property type="entry name" value="Glycerol uptake facilitator protein"/>
    <property type="match status" value="2"/>
</dbReference>
<evidence type="ECO:0000256" key="4">
    <source>
        <dbReference type="ARBA" id="ARBA00022989"/>
    </source>
</evidence>
<evidence type="ECO:0000256" key="8">
    <source>
        <dbReference type="SAM" id="Phobius"/>
    </source>
</evidence>
<dbReference type="GO" id="GO:0015267">
    <property type="term" value="F:channel activity"/>
    <property type="evidence" value="ECO:0007669"/>
    <property type="project" value="InterPro"/>
</dbReference>
<feature type="region of interest" description="Disordered" evidence="7">
    <location>
        <begin position="1"/>
        <end position="27"/>
    </location>
</feature>
<evidence type="ECO:0008006" key="11">
    <source>
        <dbReference type="Google" id="ProtNLM"/>
    </source>
</evidence>
<accession>A0A8S9KZB9</accession>
<feature type="transmembrane region" description="Helical" evidence="8">
    <location>
        <begin position="82"/>
        <end position="102"/>
    </location>
</feature>
<dbReference type="InterPro" id="IPR022357">
    <property type="entry name" value="MIP_CS"/>
</dbReference>
<dbReference type="PANTHER" id="PTHR45724:SF41">
    <property type="entry name" value="(RAPE) HYPOTHETICAL PROTEIN"/>
    <property type="match status" value="1"/>
</dbReference>
<evidence type="ECO:0000256" key="6">
    <source>
        <dbReference type="RuleBase" id="RU000477"/>
    </source>
</evidence>
<dbReference type="SUPFAM" id="SSF81338">
    <property type="entry name" value="Aquaporin-like"/>
    <property type="match status" value="2"/>
</dbReference>
<dbReference type="Proteomes" id="UP000712281">
    <property type="component" value="Unassembled WGS sequence"/>
</dbReference>
<dbReference type="PANTHER" id="PTHR45724">
    <property type="entry name" value="AQUAPORIN NIP2-1"/>
    <property type="match status" value="1"/>
</dbReference>
<feature type="compositionally biased region" description="Low complexity" evidence="7">
    <location>
        <begin position="7"/>
        <end position="23"/>
    </location>
</feature>
<dbReference type="GO" id="GO:0016020">
    <property type="term" value="C:membrane"/>
    <property type="evidence" value="ECO:0007669"/>
    <property type="project" value="UniProtKB-SubCell"/>
</dbReference>
<name>A0A8S9KZB9_BRACR</name>
<evidence type="ECO:0000256" key="3">
    <source>
        <dbReference type="ARBA" id="ARBA00022692"/>
    </source>
</evidence>
<evidence type="ECO:0000313" key="10">
    <source>
        <dbReference type="Proteomes" id="UP000712281"/>
    </source>
</evidence>
<proteinExistence type="inferred from homology"/>
<evidence type="ECO:0000256" key="5">
    <source>
        <dbReference type="ARBA" id="ARBA00023136"/>
    </source>
</evidence>
<evidence type="ECO:0000256" key="2">
    <source>
        <dbReference type="ARBA" id="ARBA00022448"/>
    </source>
</evidence>
<gene>
    <name evidence="9" type="ORF">F2Q68_00009488</name>
</gene>
<evidence type="ECO:0000256" key="7">
    <source>
        <dbReference type="SAM" id="MobiDB-lite"/>
    </source>
</evidence>
<dbReference type="InterPro" id="IPR034294">
    <property type="entry name" value="Aquaporin_transptr"/>
</dbReference>
<protein>
    <recommendedName>
        <fullName evidence="11">Aquaporin</fullName>
    </recommendedName>
</protein>
<comment type="subcellular location">
    <subcellularLocation>
        <location evidence="1">Membrane</location>
        <topology evidence="1">Multi-pass membrane protein</topology>
    </subcellularLocation>
</comment>
<keyword evidence="5 8" id="KW-0472">Membrane</keyword>